<dbReference type="CDD" id="cd04181">
    <property type="entry name" value="NTP_transferase"/>
    <property type="match status" value="1"/>
</dbReference>
<sequence>MTVGVLFCGGKGTRMRPLTYYIQKVMMPIGLDQRPIMEYIVRHFVRHGVTDLIMLVNYKREQIEGYFEDGSRWGANITYVPDKPGPVGTGTALLNAHEAIGDRRMIIFYSDIITNVNFTEMLSFHSSHGKWSTILATKGWKLRVGTAEIDSSNLVTSFHEKPTIPVYVNTGISILEPIIFDYLSEFDPTQSIDLSRDIFPQFVKAEQMVAYTPSDVYWEDIGSIERYEKLDNALITKLMKA</sequence>
<dbReference type="Pfam" id="PF00483">
    <property type="entry name" value="NTP_transferase"/>
    <property type="match status" value="1"/>
</dbReference>
<dbReference type="InterPro" id="IPR005835">
    <property type="entry name" value="NTP_transferase_dom"/>
</dbReference>
<proteinExistence type="predicted"/>
<accession>A0A9Y1FKZ9</accession>
<protein>
    <submittedName>
        <fullName evidence="2">Nucleotidyltransferase family protein</fullName>
    </submittedName>
</protein>
<dbReference type="AlphaFoldDB" id="A0A9Y1FKZ9"/>
<organism evidence="2">
    <name type="scientific">Candidatus Heimdallarchaeum aukensis</name>
    <dbReference type="NCBI Taxonomy" id="2876573"/>
    <lineage>
        <taxon>Archaea</taxon>
        <taxon>Promethearchaeati</taxon>
        <taxon>Candidatus Heimdallarchaeota</taxon>
        <taxon>Candidatus Heimdallarchaeia (ex Rinke et al. 2021) (nom. nud.)</taxon>
        <taxon>Candidatus Heimdallarchaeales</taxon>
        <taxon>Candidatus Heimdallarchaeaceae</taxon>
        <taxon>Candidatus Heimdallarchaeum</taxon>
    </lineage>
</organism>
<gene>
    <name evidence="2" type="ORF">K9W45_09545</name>
</gene>
<dbReference type="InterPro" id="IPR050486">
    <property type="entry name" value="Mannose-1P_guanyltransferase"/>
</dbReference>
<dbReference type="EMBL" id="CP084166">
    <property type="protein sequence ID" value="UJG40078.1"/>
    <property type="molecule type" value="Genomic_DNA"/>
</dbReference>
<name>A0A9Y1FKZ9_9ARCH</name>
<dbReference type="Gene3D" id="3.90.550.10">
    <property type="entry name" value="Spore Coat Polysaccharide Biosynthesis Protein SpsA, Chain A"/>
    <property type="match status" value="1"/>
</dbReference>
<dbReference type="Proteomes" id="UP001201020">
    <property type="component" value="Chromosome"/>
</dbReference>
<dbReference type="InterPro" id="IPR029044">
    <property type="entry name" value="Nucleotide-diphossugar_trans"/>
</dbReference>
<evidence type="ECO:0000313" key="2">
    <source>
        <dbReference type="EMBL" id="UJG40078.1"/>
    </source>
</evidence>
<evidence type="ECO:0000259" key="1">
    <source>
        <dbReference type="Pfam" id="PF00483"/>
    </source>
</evidence>
<feature type="domain" description="Nucleotidyl transferase" evidence="1">
    <location>
        <begin position="4"/>
        <end position="233"/>
    </location>
</feature>
<dbReference type="PANTHER" id="PTHR22572">
    <property type="entry name" value="SUGAR-1-PHOSPHATE GUANYL TRANSFERASE"/>
    <property type="match status" value="1"/>
</dbReference>
<dbReference type="SUPFAM" id="SSF53448">
    <property type="entry name" value="Nucleotide-diphospho-sugar transferases"/>
    <property type="match status" value="1"/>
</dbReference>
<reference evidence="2" key="1">
    <citation type="journal article" date="2022" name="Nat. Microbiol.">
        <title>Unique mobile elements and scalable gene flow at the prokaryote-eukaryote boundary revealed by circularized Asgard archaea genomes.</title>
        <authorList>
            <person name="Wu F."/>
            <person name="Speth D.R."/>
            <person name="Philosof A."/>
            <person name="Cremiere A."/>
            <person name="Narayanan A."/>
            <person name="Barco R.A."/>
            <person name="Connon S.A."/>
            <person name="Amend J.P."/>
            <person name="Antoshechkin I.A."/>
            <person name="Orphan V.J."/>
        </authorList>
    </citation>
    <scope>NUCLEOTIDE SEQUENCE</scope>
    <source>
        <strain evidence="2">PM71</strain>
    </source>
</reference>